<protein>
    <submittedName>
        <fullName evidence="2">Uncharacterized protein</fullName>
    </submittedName>
</protein>
<sequence length="73" mass="8089">MAGQVKDKEAFQRLSFLYQAAHCILDPLSRLLLPPHPRSDLHPVAEASPRAALDSTDLSNMPSNSLLPQRELL</sequence>
<dbReference type="GO" id="GO:0008033">
    <property type="term" value="P:tRNA processing"/>
    <property type="evidence" value="ECO:0000318"/>
    <property type="project" value="GO_Central"/>
</dbReference>
<feature type="region of interest" description="Disordered" evidence="1">
    <location>
        <begin position="37"/>
        <end position="73"/>
    </location>
</feature>
<organism evidence="2 3">
    <name type="scientific">Monodelphis domestica</name>
    <name type="common">Gray short-tailed opossum</name>
    <dbReference type="NCBI Taxonomy" id="13616"/>
    <lineage>
        <taxon>Eukaryota</taxon>
        <taxon>Metazoa</taxon>
        <taxon>Chordata</taxon>
        <taxon>Craniata</taxon>
        <taxon>Vertebrata</taxon>
        <taxon>Euteleostomi</taxon>
        <taxon>Mammalia</taxon>
        <taxon>Metatheria</taxon>
        <taxon>Didelphimorphia</taxon>
        <taxon>Didelphidae</taxon>
        <taxon>Monodelphis</taxon>
    </lineage>
</organism>
<keyword evidence="3" id="KW-1185">Reference proteome</keyword>
<dbReference type="Bgee" id="ENSMODG00000041513">
    <property type="expression patterns" value="Expressed in skeleton of lower jaw and 5 other cell types or tissues"/>
</dbReference>
<dbReference type="GO" id="GO:0005655">
    <property type="term" value="C:nucleolar ribonuclease P complex"/>
    <property type="evidence" value="ECO:0000318"/>
    <property type="project" value="GO_Central"/>
</dbReference>
<dbReference type="Ensembl" id="ENSMODT00000074578.1">
    <property type="protein sequence ID" value="ENSMODP00000053879.1"/>
    <property type="gene ID" value="ENSMODG00000041513.1"/>
</dbReference>
<name>A0A5F8H2U5_MONDO</name>
<evidence type="ECO:0000313" key="3">
    <source>
        <dbReference type="Proteomes" id="UP000002280"/>
    </source>
</evidence>
<reference evidence="2 3" key="1">
    <citation type="journal article" date="2007" name="Nature">
        <title>Genome of the marsupial Monodelphis domestica reveals innovation in non-coding sequences.</title>
        <authorList>
            <person name="Mikkelsen T.S."/>
            <person name="Wakefield M.J."/>
            <person name="Aken B."/>
            <person name="Amemiya C.T."/>
            <person name="Chang J.L."/>
            <person name="Duke S."/>
            <person name="Garber M."/>
            <person name="Gentles A.J."/>
            <person name="Goodstadt L."/>
            <person name="Heger A."/>
            <person name="Jurka J."/>
            <person name="Kamal M."/>
            <person name="Mauceli E."/>
            <person name="Searle S.M."/>
            <person name="Sharpe T."/>
            <person name="Baker M.L."/>
            <person name="Batzer M.A."/>
            <person name="Benos P.V."/>
            <person name="Belov K."/>
            <person name="Clamp M."/>
            <person name="Cook A."/>
            <person name="Cuff J."/>
            <person name="Das R."/>
            <person name="Davidow L."/>
            <person name="Deakin J.E."/>
            <person name="Fazzari M.J."/>
            <person name="Glass J.L."/>
            <person name="Grabherr M."/>
            <person name="Greally J.M."/>
            <person name="Gu W."/>
            <person name="Hore T.A."/>
            <person name="Huttley G.A."/>
            <person name="Kleber M."/>
            <person name="Jirtle R.L."/>
            <person name="Koina E."/>
            <person name="Lee J.T."/>
            <person name="Mahony S."/>
            <person name="Marra M.A."/>
            <person name="Miller R.D."/>
            <person name="Nicholls R.D."/>
            <person name="Oda M."/>
            <person name="Papenfuss A.T."/>
            <person name="Parra Z.E."/>
            <person name="Pollock D.D."/>
            <person name="Ray D.A."/>
            <person name="Schein J.E."/>
            <person name="Speed T.P."/>
            <person name="Thompson K."/>
            <person name="VandeBerg J.L."/>
            <person name="Wade C.M."/>
            <person name="Walker J.A."/>
            <person name="Waters P.D."/>
            <person name="Webber C."/>
            <person name="Weidman J.R."/>
            <person name="Xie X."/>
            <person name="Zody M.C."/>
            <person name="Baldwin J."/>
            <person name="Abdouelleil A."/>
            <person name="Abdulkadir J."/>
            <person name="Abebe A."/>
            <person name="Abera B."/>
            <person name="Abreu J."/>
            <person name="Acer S.C."/>
            <person name="Aftuck L."/>
            <person name="Alexander A."/>
            <person name="An P."/>
            <person name="Anderson E."/>
            <person name="Anderson S."/>
            <person name="Arachi H."/>
            <person name="Azer M."/>
            <person name="Bachantsang P."/>
            <person name="Barry A."/>
            <person name="Bayul T."/>
            <person name="Berlin A."/>
            <person name="Bessette D."/>
            <person name="Bloom T."/>
            <person name="Bloom T."/>
            <person name="Boguslavskiy L."/>
            <person name="Bonnet C."/>
            <person name="Boukhgalter B."/>
            <person name="Bourzgui I."/>
            <person name="Brown A."/>
            <person name="Cahill P."/>
            <person name="Channer S."/>
            <person name="Cheshatsang Y."/>
            <person name="Chuda L."/>
            <person name="Citroen M."/>
            <person name="Collymore A."/>
            <person name="Cooke P."/>
            <person name="Costello M."/>
            <person name="D'Aco K."/>
            <person name="Daza R."/>
            <person name="De Haan G."/>
            <person name="DeGray S."/>
            <person name="DeMaso C."/>
            <person name="Dhargay N."/>
            <person name="Dooley K."/>
            <person name="Dooley E."/>
            <person name="Doricent M."/>
            <person name="Dorje P."/>
            <person name="Dorjee K."/>
            <person name="Dupes A."/>
            <person name="Elong R."/>
            <person name="Falk J."/>
            <person name="Farina A."/>
            <person name="Faro S."/>
            <person name="Ferguson D."/>
            <person name="Fisher S."/>
            <person name="Foley C.D."/>
            <person name="Franke A."/>
            <person name="Friedrich D."/>
            <person name="Gadbois L."/>
            <person name="Gearin G."/>
            <person name="Gearin C.R."/>
            <person name="Giannoukos G."/>
            <person name="Goode T."/>
            <person name="Graham J."/>
            <person name="Grandbois E."/>
            <person name="Grewal S."/>
            <person name="Gyaltsen K."/>
            <person name="Hafez N."/>
            <person name="Hagos B."/>
            <person name="Hall J."/>
            <person name="Henson C."/>
            <person name="Hollinger A."/>
            <person name="Honan T."/>
            <person name="Huard M.D."/>
            <person name="Hughes L."/>
            <person name="Hurhula B."/>
            <person name="Husby M.E."/>
            <person name="Kamat A."/>
            <person name="Kanga B."/>
            <person name="Kashin S."/>
            <person name="Khazanovich D."/>
            <person name="Kisner P."/>
            <person name="Lance K."/>
            <person name="Lara M."/>
            <person name="Lee W."/>
            <person name="Lennon N."/>
            <person name="Letendre F."/>
            <person name="LeVine R."/>
            <person name="Lipovsky A."/>
            <person name="Liu X."/>
            <person name="Liu J."/>
            <person name="Liu S."/>
            <person name="Lokyitsang T."/>
            <person name="Lokyitsang Y."/>
            <person name="Lubonja R."/>
            <person name="Lui A."/>
            <person name="MacDonald P."/>
            <person name="Magnisalis V."/>
            <person name="Maru K."/>
            <person name="Matthews C."/>
            <person name="McCusker W."/>
            <person name="McDonough S."/>
            <person name="Mehta T."/>
            <person name="Meldrim J."/>
            <person name="Meneus L."/>
            <person name="Mihai O."/>
            <person name="Mihalev A."/>
            <person name="Mihova T."/>
            <person name="Mittelman R."/>
            <person name="Mlenga V."/>
            <person name="Montmayeur A."/>
            <person name="Mulrain L."/>
            <person name="Navidi A."/>
            <person name="Naylor J."/>
            <person name="Negash T."/>
            <person name="Nguyen T."/>
            <person name="Nguyen N."/>
            <person name="Nicol R."/>
            <person name="Norbu C."/>
            <person name="Norbu N."/>
            <person name="Novod N."/>
            <person name="O'Neill B."/>
            <person name="Osman S."/>
            <person name="Markiewicz E."/>
            <person name="Oyono O.L."/>
            <person name="Patti C."/>
            <person name="Phunkhang P."/>
            <person name="Pierre F."/>
            <person name="Priest M."/>
            <person name="Raghuraman S."/>
            <person name="Rege F."/>
            <person name="Reyes R."/>
            <person name="Rise C."/>
            <person name="Rogov P."/>
            <person name="Ross K."/>
            <person name="Ryan E."/>
            <person name="Settipalli S."/>
            <person name="Shea T."/>
            <person name="Sherpa N."/>
            <person name="Shi L."/>
            <person name="Shih D."/>
            <person name="Sparrow T."/>
            <person name="Spaulding J."/>
            <person name="Stalker J."/>
            <person name="Stange-Thomann N."/>
            <person name="Stavropoulos S."/>
            <person name="Stone C."/>
            <person name="Strader C."/>
            <person name="Tesfaye S."/>
            <person name="Thomson T."/>
            <person name="Thoulutsang Y."/>
            <person name="Thoulutsang D."/>
            <person name="Topham K."/>
            <person name="Topping I."/>
            <person name="Tsamla T."/>
            <person name="Vassiliev H."/>
            <person name="Vo A."/>
            <person name="Wangchuk T."/>
            <person name="Wangdi T."/>
            <person name="Weiand M."/>
            <person name="Wilkinson J."/>
            <person name="Wilson A."/>
            <person name="Yadav S."/>
            <person name="Young G."/>
            <person name="Yu Q."/>
            <person name="Zembek L."/>
            <person name="Zhong D."/>
            <person name="Zimmer A."/>
            <person name="Zwirko Z."/>
            <person name="Jaffe D.B."/>
            <person name="Alvarez P."/>
            <person name="Brockman W."/>
            <person name="Butler J."/>
            <person name="Chin C."/>
            <person name="Gnerre S."/>
            <person name="MacCallum I."/>
            <person name="Graves J.A."/>
            <person name="Ponting C.P."/>
            <person name="Breen M."/>
            <person name="Samollow P.B."/>
            <person name="Lander E.S."/>
            <person name="Lindblad-Toh K."/>
        </authorList>
    </citation>
    <scope>NUCLEOTIDE SEQUENCE [LARGE SCALE GENOMIC DNA]</scope>
</reference>
<accession>A0A5F8H2U5</accession>
<evidence type="ECO:0000256" key="1">
    <source>
        <dbReference type="SAM" id="MobiDB-lite"/>
    </source>
</evidence>
<dbReference type="GeneTree" id="ENSGT00950000186016"/>
<feature type="compositionally biased region" description="Polar residues" evidence="1">
    <location>
        <begin position="56"/>
        <end position="67"/>
    </location>
</feature>
<dbReference type="OMA" id="AHCILDP"/>
<reference evidence="2" key="3">
    <citation type="submission" date="2025-09" db="UniProtKB">
        <authorList>
            <consortium name="Ensembl"/>
        </authorList>
    </citation>
    <scope>IDENTIFICATION</scope>
</reference>
<dbReference type="STRING" id="13616.ENSMODP00000053879"/>
<dbReference type="Proteomes" id="UP000002280">
    <property type="component" value="Chromosome 3"/>
</dbReference>
<evidence type="ECO:0000313" key="2">
    <source>
        <dbReference type="Ensembl" id="ENSMODP00000053879.1"/>
    </source>
</evidence>
<proteinExistence type="predicted"/>
<reference evidence="2" key="2">
    <citation type="submission" date="2025-08" db="UniProtKB">
        <authorList>
            <consortium name="Ensembl"/>
        </authorList>
    </citation>
    <scope>IDENTIFICATION</scope>
</reference>
<dbReference type="InParanoid" id="A0A5F8H2U5"/>
<dbReference type="AlphaFoldDB" id="A0A5F8H2U5"/>